<reference evidence="2" key="1">
    <citation type="submission" date="2017-02" db="UniProtKB">
        <authorList>
            <consortium name="WormBaseParasite"/>
        </authorList>
    </citation>
    <scope>IDENTIFICATION</scope>
</reference>
<protein>
    <submittedName>
        <fullName evidence="2">Acetyltransferase</fullName>
    </submittedName>
</protein>
<keyword evidence="1" id="KW-1185">Reference proteome</keyword>
<organism evidence="1 2">
    <name type="scientific">Ascaris lumbricoides</name>
    <name type="common">Giant roundworm</name>
    <dbReference type="NCBI Taxonomy" id="6252"/>
    <lineage>
        <taxon>Eukaryota</taxon>
        <taxon>Metazoa</taxon>
        <taxon>Ecdysozoa</taxon>
        <taxon>Nematoda</taxon>
        <taxon>Chromadorea</taxon>
        <taxon>Rhabditida</taxon>
        <taxon>Spirurina</taxon>
        <taxon>Ascaridomorpha</taxon>
        <taxon>Ascaridoidea</taxon>
        <taxon>Ascarididae</taxon>
        <taxon>Ascaris</taxon>
    </lineage>
</organism>
<dbReference type="AlphaFoldDB" id="A0A0M3IGS9"/>
<dbReference type="WBParaSite" id="ALUE_0001754601-mRNA-1">
    <property type="protein sequence ID" value="ALUE_0001754601-mRNA-1"/>
    <property type="gene ID" value="ALUE_0001754601"/>
</dbReference>
<accession>A0A0M3IGS9</accession>
<name>A0A0M3IGS9_ASCLU</name>
<sequence length="56" mass="6675">MYSTNVNKLYNVDIADYQRKVEMDDNVVEFLVECEVRRFNQGQPVGIHHFDTRIVE</sequence>
<dbReference type="Proteomes" id="UP000036681">
    <property type="component" value="Unplaced"/>
</dbReference>
<evidence type="ECO:0000313" key="1">
    <source>
        <dbReference type="Proteomes" id="UP000036681"/>
    </source>
</evidence>
<proteinExistence type="predicted"/>
<evidence type="ECO:0000313" key="2">
    <source>
        <dbReference type="WBParaSite" id="ALUE_0001754601-mRNA-1"/>
    </source>
</evidence>